<evidence type="ECO:0000256" key="4">
    <source>
        <dbReference type="ARBA" id="ARBA00035206"/>
    </source>
</evidence>
<dbReference type="GO" id="GO:0006412">
    <property type="term" value="P:translation"/>
    <property type="evidence" value="ECO:0007669"/>
    <property type="project" value="UniProtKB-UniRule"/>
</dbReference>
<accession>A0A4Q2KDC7</accession>
<comment type="caution">
    <text evidence="9">The sequence shown here is derived from an EMBL/GenBank/DDBJ whole genome shotgun (WGS) entry which is preliminary data.</text>
</comment>
<dbReference type="CDD" id="cd06089">
    <property type="entry name" value="KOW_RPL26"/>
    <property type="match status" value="1"/>
</dbReference>
<feature type="compositionally biased region" description="Basic and acidic residues" evidence="7">
    <location>
        <begin position="132"/>
        <end position="143"/>
    </location>
</feature>
<dbReference type="GO" id="GO:1990904">
    <property type="term" value="C:ribonucleoprotein complex"/>
    <property type="evidence" value="ECO:0007669"/>
    <property type="project" value="UniProtKB-KW"/>
</dbReference>
<dbReference type="OrthoDB" id="9807419at2"/>
<dbReference type="InterPro" id="IPR014722">
    <property type="entry name" value="Rib_uL2_dom2"/>
</dbReference>
<dbReference type="PANTHER" id="PTHR12903">
    <property type="entry name" value="MITOCHONDRIAL RIBOSOMAL PROTEIN L24"/>
    <property type="match status" value="1"/>
</dbReference>
<dbReference type="InterPro" id="IPR005825">
    <property type="entry name" value="Ribosomal_uL24_CS"/>
</dbReference>
<evidence type="ECO:0000313" key="9">
    <source>
        <dbReference type="EMBL" id="RXZ61281.1"/>
    </source>
</evidence>
<dbReference type="Pfam" id="PF17136">
    <property type="entry name" value="ribosomal_L24"/>
    <property type="match status" value="1"/>
</dbReference>
<comment type="function">
    <text evidence="5">One of the proteins that surrounds the polypeptide exit tunnel on the outside of the subunit.</text>
</comment>
<feature type="domain" description="KOW" evidence="8">
    <location>
        <begin position="2"/>
        <end position="29"/>
    </location>
</feature>
<evidence type="ECO:0000256" key="7">
    <source>
        <dbReference type="SAM" id="MobiDB-lite"/>
    </source>
</evidence>
<dbReference type="NCBIfam" id="TIGR01079">
    <property type="entry name" value="rplX_bact"/>
    <property type="match status" value="1"/>
</dbReference>
<comment type="similarity">
    <text evidence="1 5 6">Belongs to the universal ribosomal protein uL24 family.</text>
</comment>
<dbReference type="InterPro" id="IPR005824">
    <property type="entry name" value="KOW"/>
</dbReference>
<keyword evidence="3 5" id="KW-0687">Ribonucleoprotein</keyword>
<keyword evidence="5" id="KW-0699">rRNA-binding</keyword>
<keyword evidence="5" id="KW-0694">RNA-binding</keyword>
<evidence type="ECO:0000259" key="8">
    <source>
        <dbReference type="SMART" id="SM00739"/>
    </source>
</evidence>
<sequence length="143" mass="15707">MNVKLNDNVLVIAGKDKGKIGKVVSTSPKAGRVTVQGVNLQKKHKKARKATEVSSIVEREGAIDVSNVMVVCDKCGKATRVKHTMLEVDGKMKKVRVCKCGSVLDKTYKKQAKAAAKTEEAPKKRTRKRTAKKEETVSEENKD</sequence>
<dbReference type="InterPro" id="IPR008991">
    <property type="entry name" value="Translation_prot_SH3-like_sf"/>
</dbReference>
<evidence type="ECO:0000256" key="3">
    <source>
        <dbReference type="ARBA" id="ARBA00023274"/>
    </source>
</evidence>
<comment type="subunit">
    <text evidence="5">Part of the 50S ribosomal subunit.</text>
</comment>
<dbReference type="AlphaFoldDB" id="A0A4Q2KDC7"/>
<dbReference type="Pfam" id="PF00467">
    <property type="entry name" value="KOW"/>
    <property type="match status" value="1"/>
</dbReference>
<dbReference type="GO" id="GO:0003735">
    <property type="term" value="F:structural constituent of ribosome"/>
    <property type="evidence" value="ECO:0007669"/>
    <property type="project" value="InterPro"/>
</dbReference>
<evidence type="ECO:0000256" key="2">
    <source>
        <dbReference type="ARBA" id="ARBA00022980"/>
    </source>
</evidence>
<gene>
    <name evidence="5" type="primary">rplX</name>
    <name evidence="9" type="ORF">ESZ91_02535</name>
</gene>
<dbReference type="SUPFAM" id="SSF50104">
    <property type="entry name" value="Translation proteins SH3-like domain"/>
    <property type="match status" value="1"/>
</dbReference>
<dbReference type="GO" id="GO:0005840">
    <property type="term" value="C:ribosome"/>
    <property type="evidence" value="ECO:0007669"/>
    <property type="project" value="UniProtKB-KW"/>
</dbReference>
<protein>
    <recommendedName>
        <fullName evidence="4 5">Large ribosomal subunit protein uL24</fullName>
    </recommendedName>
</protein>
<keyword evidence="2 5" id="KW-0689">Ribosomal protein</keyword>
<keyword evidence="10" id="KW-1185">Reference proteome</keyword>
<dbReference type="RefSeq" id="WP_129223811.1">
    <property type="nucleotide sequence ID" value="NZ_SDOZ01000002.1"/>
</dbReference>
<dbReference type="HAMAP" id="MF_01326_B">
    <property type="entry name" value="Ribosomal_uL24_B"/>
    <property type="match status" value="1"/>
</dbReference>
<evidence type="ECO:0000313" key="10">
    <source>
        <dbReference type="Proteomes" id="UP000291269"/>
    </source>
</evidence>
<dbReference type="EMBL" id="SDOZ01000002">
    <property type="protein sequence ID" value="RXZ61281.1"/>
    <property type="molecule type" value="Genomic_DNA"/>
</dbReference>
<evidence type="ECO:0000256" key="5">
    <source>
        <dbReference type="HAMAP-Rule" id="MF_01326"/>
    </source>
</evidence>
<dbReference type="Gene3D" id="2.30.30.30">
    <property type="match status" value="1"/>
</dbReference>
<dbReference type="InterPro" id="IPR003256">
    <property type="entry name" value="Ribosomal_uL24"/>
</dbReference>
<dbReference type="SMART" id="SM00739">
    <property type="entry name" value="KOW"/>
    <property type="match status" value="1"/>
</dbReference>
<comment type="function">
    <text evidence="5">One of two assembly initiator proteins, it binds directly to the 5'-end of the 23S rRNA, where it nucleates assembly of the 50S subunit.</text>
</comment>
<dbReference type="PROSITE" id="PS01108">
    <property type="entry name" value="RIBOSOMAL_L24"/>
    <property type="match status" value="1"/>
</dbReference>
<reference evidence="9 10" key="1">
    <citation type="journal article" date="2019" name="Gut">
        <title>Antibiotics-induced monodominance of a novel gut bacterial order.</title>
        <authorList>
            <person name="Hildebrand F."/>
            <person name="Moitinho-Silva L."/>
            <person name="Blasche S."/>
            <person name="Jahn M.T."/>
            <person name="Gossmann T.I."/>
            <person name="Heuerta-Cepas J."/>
            <person name="Hercog R."/>
            <person name="Luetge M."/>
            <person name="Bahram M."/>
            <person name="Pryszlak A."/>
            <person name="Alves R.J."/>
            <person name="Waszak S.M."/>
            <person name="Zhu A."/>
            <person name="Ye L."/>
            <person name="Costea P.I."/>
            <person name="Aalvink S."/>
            <person name="Belzer C."/>
            <person name="Forslund S.K."/>
            <person name="Sunagawa S."/>
            <person name="Hentschel U."/>
            <person name="Merten C."/>
            <person name="Patil K.R."/>
            <person name="Benes V."/>
            <person name="Bork P."/>
        </authorList>
    </citation>
    <scope>NUCLEOTIDE SEQUENCE [LARGE SCALE GENOMIC DNA]</scope>
    <source>
        <strain evidence="9 10">HDS1380</strain>
    </source>
</reference>
<dbReference type="GO" id="GO:0019843">
    <property type="term" value="F:rRNA binding"/>
    <property type="evidence" value="ECO:0007669"/>
    <property type="project" value="UniProtKB-UniRule"/>
</dbReference>
<evidence type="ECO:0000256" key="1">
    <source>
        <dbReference type="ARBA" id="ARBA00010618"/>
    </source>
</evidence>
<feature type="region of interest" description="Disordered" evidence="7">
    <location>
        <begin position="111"/>
        <end position="143"/>
    </location>
</feature>
<organism evidence="9 10">
    <name type="scientific">Candidatus Borkfalkia ceftriaxoniphila</name>
    <dbReference type="NCBI Taxonomy" id="2508949"/>
    <lineage>
        <taxon>Bacteria</taxon>
        <taxon>Bacillati</taxon>
        <taxon>Bacillota</taxon>
        <taxon>Clostridia</taxon>
        <taxon>Christensenellales</taxon>
        <taxon>Christensenellaceae</taxon>
        <taxon>Candidatus Borkfalkia</taxon>
    </lineage>
</organism>
<dbReference type="Proteomes" id="UP000291269">
    <property type="component" value="Unassembled WGS sequence"/>
</dbReference>
<name>A0A4Q2KDC7_9FIRM</name>
<evidence type="ECO:0000256" key="6">
    <source>
        <dbReference type="RuleBase" id="RU003477"/>
    </source>
</evidence>
<proteinExistence type="inferred from homology"/>
<dbReference type="InterPro" id="IPR057264">
    <property type="entry name" value="Ribosomal_uL24_C"/>
</dbReference>
<dbReference type="InterPro" id="IPR041988">
    <property type="entry name" value="Ribosomal_uL24_KOW"/>
</dbReference>